<dbReference type="PANTHER" id="PTHR43280:SF29">
    <property type="entry name" value="ARAC-FAMILY TRANSCRIPTIONAL REGULATOR"/>
    <property type="match status" value="1"/>
</dbReference>
<evidence type="ECO:0000313" key="5">
    <source>
        <dbReference type="EMBL" id="KAB2815560.1"/>
    </source>
</evidence>
<evidence type="ECO:0000259" key="4">
    <source>
        <dbReference type="PROSITE" id="PS01124"/>
    </source>
</evidence>
<dbReference type="InterPro" id="IPR009057">
    <property type="entry name" value="Homeodomain-like_sf"/>
</dbReference>
<name>A0A6L3ZD12_9FLAO</name>
<dbReference type="EMBL" id="WBVQ01000002">
    <property type="protein sequence ID" value="KAB2815560.1"/>
    <property type="molecule type" value="Genomic_DNA"/>
</dbReference>
<accession>A0A6L3ZD12</accession>
<dbReference type="Pfam" id="PF12833">
    <property type="entry name" value="HTH_18"/>
    <property type="match status" value="1"/>
</dbReference>
<keyword evidence="3" id="KW-0804">Transcription</keyword>
<dbReference type="SUPFAM" id="SSF46689">
    <property type="entry name" value="Homeodomain-like"/>
    <property type="match status" value="1"/>
</dbReference>
<dbReference type="Proteomes" id="UP000484164">
    <property type="component" value="Unassembled WGS sequence"/>
</dbReference>
<dbReference type="SUPFAM" id="SSF81901">
    <property type="entry name" value="HCP-like"/>
    <property type="match status" value="1"/>
</dbReference>
<evidence type="ECO:0000256" key="1">
    <source>
        <dbReference type="ARBA" id="ARBA00023015"/>
    </source>
</evidence>
<keyword evidence="6" id="KW-1185">Reference proteome</keyword>
<proteinExistence type="predicted"/>
<dbReference type="OrthoDB" id="9779074at2"/>
<comment type="caution">
    <text evidence="5">The sequence shown here is derived from an EMBL/GenBank/DDBJ whole genome shotgun (WGS) entry which is preliminary data.</text>
</comment>
<keyword evidence="1" id="KW-0805">Transcription regulation</keyword>
<feature type="domain" description="HTH araC/xylS-type" evidence="4">
    <location>
        <begin position="490"/>
        <end position="591"/>
    </location>
</feature>
<dbReference type="SMART" id="SM00342">
    <property type="entry name" value="HTH_ARAC"/>
    <property type="match status" value="1"/>
</dbReference>
<dbReference type="GO" id="GO:0003700">
    <property type="term" value="F:DNA-binding transcription factor activity"/>
    <property type="evidence" value="ECO:0007669"/>
    <property type="project" value="InterPro"/>
</dbReference>
<dbReference type="PROSITE" id="PS01124">
    <property type="entry name" value="HTH_ARAC_FAMILY_2"/>
    <property type="match status" value="1"/>
</dbReference>
<dbReference type="AlphaFoldDB" id="A0A6L3ZD12"/>
<dbReference type="GO" id="GO:0043565">
    <property type="term" value="F:sequence-specific DNA binding"/>
    <property type="evidence" value="ECO:0007669"/>
    <property type="project" value="InterPro"/>
</dbReference>
<keyword evidence="2" id="KW-0238">DNA-binding</keyword>
<dbReference type="InterPro" id="IPR011990">
    <property type="entry name" value="TPR-like_helical_dom_sf"/>
</dbReference>
<dbReference type="InterPro" id="IPR018060">
    <property type="entry name" value="HTH_AraC"/>
</dbReference>
<gene>
    <name evidence="5" type="ORF">F8C82_07600</name>
</gene>
<organism evidence="5 6">
    <name type="scientific">Phaeocystidibacter marisrubri</name>
    <dbReference type="NCBI Taxonomy" id="1577780"/>
    <lineage>
        <taxon>Bacteria</taxon>
        <taxon>Pseudomonadati</taxon>
        <taxon>Bacteroidota</taxon>
        <taxon>Flavobacteriia</taxon>
        <taxon>Flavobacteriales</taxon>
        <taxon>Phaeocystidibacteraceae</taxon>
        <taxon>Phaeocystidibacter</taxon>
    </lineage>
</organism>
<sequence>MSNHRTSIAVLPFDHKGATDEYSFFGEGIGEEIIRALSSIPGLRVCSRRSSFSLAESHLSIDELAKKLNVENILEGSVQVAGDQIRISASLIEATSDETYWSNSWHRPLSNIFKVQDEISLLIADQLREHFGHLEISDHLVHMHTRNIDAFTWELKGRRQFNKWNPKDVHTAIDYFKMAIELDPEYLDPRIGLADAYGFLATTGFGDPVSCWKKAKDELDFVHERDPLHAGLNYQLANYEFFTQASYTQAFHYAKITIQSREGYPEGQQFMAFLNMLRGDMKKAGDHIRYARAIDPLNSETRFYEAYYQYRLHNYLRSIAICDELLATNPQNLPALIVKFYGMILSGKAEPLLRELKHARDSLLLPDEKLGLETMVYHALDYRDESEQSYAELKLRSQNNSSPQADAYFYLNAARRGLADEAFSVLDKLFSHRSAILLLNFSDPLASGLQSDPRHSEYYRRIFQLESEPKPAKKSNLSLTNVDDIKAQLKRWMEVEQIYLDPKLNLRSLASSLNIHPNQLSWLLNEELQVNFNDFINLFRIEHFIRLATDTSNAHISFIGLAYESGFNSKSVFNTSFKKLKGQTPSQYISSLK</sequence>
<dbReference type="PANTHER" id="PTHR43280">
    <property type="entry name" value="ARAC-FAMILY TRANSCRIPTIONAL REGULATOR"/>
    <property type="match status" value="1"/>
</dbReference>
<evidence type="ECO:0000313" key="6">
    <source>
        <dbReference type="Proteomes" id="UP000484164"/>
    </source>
</evidence>
<protein>
    <submittedName>
        <fullName evidence="5">Helix-turn-helix domain-containing protein</fullName>
    </submittedName>
</protein>
<reference evidence="5 6" key="1">
    <citation type="submission" date="2019-10" db="EMBL/GenBank/DDBJ databases">
        <title>Genome sequence of Phaeocystidibacter marisrubri JCM30614 (type strain).</title>
        <authorList>
            <person name="Bowman J.P."/>
        </authorList>
    </citation>
    <scope>NUCLEOTIDE SEQUENCE [LARGE SCALE GENOMIC DNA]</scope>
    <source>
        <strain evidence="5 6">JCM 30614</strain>
    </source>
</reference>
<dbReference type="Gene3D" id="1.25.40.10">
    <property type="entry name" value="Tetratricopeptide repeat domain"/>
    <property type="match status" value="1"/>
</dbReference>
<dbReference type="Gene3D" id="1.10.10.60">
    <property type="entry name" value="Homeodomain-like"/>
    <property type="match status" value="2"/>
</dbReference>
<dbReference type="RefSeq" id="WP_151692990.1">
    <property type="nucleotide sequence ID" value="NZ_BMGX01000001.1"/>
</dbReference>
<evidence type="ECO:0000256" key="3">
    <source>
        <dbReference type="ARBA" id="ARBA00023163"/>
    </source>
</evidence>
<evidence type="ECO:0000256" key="2">
    <source>
        <dbReference type="ARBA" id="ARBA00023125"/>
    </source>
</evidence>